<keyword evidence="1" id="KW-0472">Membrane</keyword>
<accession>A0AAN6TKJ5</accession>
<dbReference type="Gene3D" id="3.40.50.1240">
    <property type="entry name" value="Phosphoglycerate mutase-like"/>
    <property type="match status" value="1"/>
</dbReference>
<dbReference type="SUPFAM" id="SSF53254">
    <property type="entry name" value="Phosphoglycerate mutase-like"/>
    <property type="match status" value="1"/>
</dbReference>
<reference evidence="2" key="1">
    <citation type="journal article" date="2023" name="Mol. Phylogenet. Evol.">
        <title>Genome-scale phylogeny and comparative genomics of the fungal order Sordariales.</title>
        <authorList>
            <person name="Hensen N."/>
            <person name="Bonometti L."/>
            <person name="Westerberg I."/>
            <person name="Brannstrom I.O."/>
            <person name="Guillou S."/>
            <person name="Cros-Aarteil S."/>
            <person name="Calhoun S."/>
            <person name="Haridas S."/>
            <person name="Kuo A."/>
            <person name="Mondo S."/>
            <person name="Pangilinan J."/>
            <person name="Riley R."/>
            <person name="LaButti K."/>
            <person name="Andreopoulos B."/>
            <person name="Lipzen A."/>
            <person name="Chen C."/>
            <person name="Yan M."/>
            <person name="Daum C."/>
            <person name="Ng V."/>
            <person name="Clum A."/>
            <person name="Steindorff A."/>
            <person name="Ohm R.A."/>
            <person name="Martin F."/>
            <person name="Silar P."/>
            <person name="Natvig D.O."/>
            <person name="Lalanne C."/>
            <person name="Gautier V."/>
            <person name="Ament-Velasquez S.L."/>
            <person name="Kruys A."/>
            <person name="Hutchinson M.I."/>
            <person name="Powell A.J."/>
            <person name="Barry K."/>
            <person name="Miller A.N."/>
            <person name="Grigoriev I.V."/>
            <person name="Debuchy R."/>
            <person name="Gladieux P."/>
            <person name="Hiltunen Thoren M."/>
            <person name="Johannesson H."/>
        </authorList>
    </citation>
    <scope>NUCLEOTIDE SEQUENCE</scope>
    <source>
        <strain evidence="2">CBS 508.74</strain>
    </source>
</reference>
<evidence type="ECO:0000256" key="1">
    <source>
        <dbReference type="SAM" id="Phobius"/>
    </source>
</evidence>
<proteinExistence type="predicted"/>
<organism evidence="2 3">
    <name type="scientific">Canariomyces notabilis</name>
    <dbReference type="NCBI Taxonomy" id="2074819"/>
    <lineage>
        <taxon>Eukaryota</taxon>
        <taxon>Fungi</taxon>
        <taxon>Dikarya</taxon>
        <taxon>Ascomycota</taxon>
        <taxon>Pezizomycotina</taxon>
        <taxon>Sordariomycetes</taxon>
        <taxon>Sordariomycetidae</taxon>
        <taxon>Sordariales</taxon>
        <taxon>Chaetomiaceae</taxon>
        <taxon>Canariomyces</taxon>
    </lineage>
</organism>
<keyword evidence="1" id="KW-0812">Transmembrane</keyword>
<name>A0AAN6TKJ5_9PEZI</name>
<dbReference type="EMBL" id="MU853334">
    <property type="protein sequence ID" value="KAK4115630.1"/>
    <property type="molecule type" value="Genomic_DNA"/>
</dbReference>
<sequence>MQRTAPRRALRSRVLACRVSGTRPRHTLQSRLFLWGKTRAASFQGSAFCAASGDSVWVDPGFTGYASDTQQFYQDLWWDGVFHDAYTLEQANFSNAYGLYEAAEYYWDYQNDTKLLITSDDLCQLRQLAVEEQWLRNGDLSASGLTPGDMIRGIAGRAVVSSTANFFVDNMMSCGKQSKLNLVFTSQEPFISFAAIANSDYFTQDGRGYTPKKFLPQPGSTMTFELFTYESDDGCKMPYPATCDQTAASTTASSNCTLYVRFVYHDVACPFGGGVFNGQAGAASGGASGAVSNGPAGGAGAAGGMSFVMPFQQFSYVAAQGSGDFIPTGWCSMCGGGAPFCPGDSDAWLIAVAASAAAIAIAVVVIVILTL</sequence>
<comment type="caution">
    <text evidence="2">The sequence shown here is derived from an EMBL/GenBank/DDBJ whole genome shotgun (WGS) entry which is preliminary data.</text>
</comment>
<dbReference type="Proteomes" id="UP001302812">
    <property type="component" value="Unassembled WGS sequence"/>
</dbReference>
<protein>
    <submittedName>
        <fullName evidence="2">Uncharacterized protein</fullName>
    </submittedName>
</protein>
<evidence type="ECO:0000313" key="2">
    <source>
        <dbReference type="EMBL" id="KAK4115630.1"/>
    </source>
</evidence>
<dbReference type="GeneID" id="89933614"/>
<dbReference type="RefSeq" id="XP_064673200.1">
    <property type="nucleotide sequence ID" value="XM_064809490.1"/>
</dbReference>
<reference evidence="2" key="2">
    <citation type="submission" date="2023-05" db="EMBL/GenBank/DDBJ databases">
        <authorList>
            <consortium name="Lawrence Berkeley National Laboratory"/>
            <person name="Steindorff A."/>
            <person name="Hensen N."/>
            <person name="Bonometti L."/>
            <person name="Westerberg I."/>
            <person name="Brannstrom I.O."/>
            <person name="Guillou S."/>
            <person name="Cros-Aarteil S."/>
            <person name="Calhoun S."/>
            <person name="Haridas S."/>
            <person name="Kuo A."/>
            <person name="Mondo S."/>
            <person name="Pangilinan J."/>
            <person name="Riley R."/>
            <person name="Labutti K."/>
            <person name="Andreopoulos B."/>
            <person name="Lipzen A."/>
            <person name="Chen C."/>
            <person name="Yanf M."/>
            <person name="Daum C."/>
            <person name="Ng V."/>
            <person name="Clum A."/>
            <person name="Ohm R."/>
            <person name="Martin F."/>
            <person name="Silar P."/>
            <person name="Natvig D."/>
            <person name="Lalanne C."/>
            <person name="Gautier V."/>
            <person name="Ament-Velasquez S.L."/>
            <person name="Kruys A."/>
            <person name="Hutchinson M.I."/>
            <person name="Powell A.J."/>
            <person name="Barry K."/>
            <person name="Miller A.N."/>
            <person name="Grigoriev I.V."/>
            <person name="Debuchy R."/>
            <person name="Gladieux P."/>
            <person name="Thoren M.H."/>
            <person name="Johannesson H."/>
        </authorList>
    </citation>
    <scope>NUCLEOTIDE SEQUENCE</scope>
    <source>
        <strain evidence="2">CBS 508.74</strain>
    </source>
</reference>
<dbReference type="AlphaFoldDB" id="A0AAN6TKJ5"/>
<evidence type="ECO:0000313" key="3">
    <source>
        <dbReference type="Proteomes" id="UP001302812"/>
    </source>
</evidence>
<keyword evidence="1" id="KW-1133">Transmembrane helix</keyword>
<feature type="transmembrane region" description="Helical" evidence="1">
    <location>
        <begin position="347"/>
        <end position="369"/>
    </location>
</feature>
<dbReference type="InterPro" id="IPR029033">
    <property type="entry name" value="His_PPase_superfam"/>
</dbReference>
<keyword evidence="3" id="KW-1185">Reference proteome</keyword>
<gene>
    <name evidence="2" type="ORF">N656DRAFT_389980</name>
</gene>